<dbReference type="RefSeq" id="WP_377339762.1">
    <property type="nucleotide sequence ID" value="NZ_JALBWS010000012.1"/>
</dbReference>
<evidence type="ECO:0000313" key="5">
    <source>
        <dbReference type="Proteomes" id="UP001596018"/>
    </source>
</evidence>
<feature type="domain" description="GmrSD restriction endonucleases N-terminal" evidence="1">
    <location>
        <begin position="9"/>
        <end position="219"/>
    </location>
</feature>
<dbReference type="Proteomes" id="UP001596018">
    <property type="component" value="Unassembled WGS sequence"/>
</dbReference>
<dbReference type="InterPro" id="IPR004919">
    <property type="entry name" value="GmrSD_N"/>
</dbReference>
<evidence type="ECO:0000259" key="3">
    <source>
        <dbReference type="Pfam" id="PF18899"/>
    </source>
</evidence>
<comment type="caution">
    <text evidence="4">The sequence shown here is derived from an EMBL/GenBank/DDBJ whole genome shotgun (WGS) entry which is preliminary data.</text>
</comment>
<feature type="domain" description="DUF5655" evidence="3">
    <location>
        <begin position="584"/>
        <end position="682"/>
    </location>
</feature>
<organism evidence="4 5">
    <name type="scientific">Rhodanobacter ginsenosidimutans</name>
    <dbReference type="NCBI Taxonomy" id="490571"/>
    <lineage>
        <taxon>Bacteria</taxon>
        <taxon>Pseudomonadati</taxon>
        <taxon>Pseudomonadota</taxon>
        <taxon>Gammaproteobacteria</taxon>
        <taxon>Lysobacterales</taxon>
        <taxon>Rhodanobacteraceae</taxon>
        <taxon>Rhodanobacter</taxon>
    </lineage>
</organism>
<sequence length="697" mass="81240">MKAQDLQFTQLLQGAKQFIIPIFQRPYSWEIAHCEQLWHDILRAGSHAELDSHFIGSAVYIPEAETSAAISRWLVIDGQQRITTLSLLLLALKRRLESEGVETPVSAAEVEDYFLLNRYGKGEQRYKMLLTKSDKDTLIALLDGKALPETASHRIRENFDFFSGKLASANLGVVYTGIQKLMIVDVRLQQGIDNPQMIFESMNSTGKALTQADLIRNYVLMGLPHEQQTRLYEDYWRPMEKLFGAENYTSYFDEFMRFFLVIHTRNHRTRKDEVYSEFKTYSLDQKVEPLLASLLEFARYYCAMALGKEQDAELARAFQDIRELRADVCYPMLMEVYHDYTRQLLDKKDFNQILLLVESYVFRRAICDIPTNSQRQTFATFCRQLKKDRYLESVKAVFMLLPSYRRFPGDEEFRRQLQIRNLYKFNRRSYWLRRFENFGRKERVMVQDYTIEHIMPQNDHLSAAWRQSLGSDWERVHAQYLHTLGNLTLTGYNAEYSDRPFAEKRDMKGGFAQSPLKLNEGLGSCADWNEQAIVKRAEHLATHALDIWQAPALADDLLAAYREKNPQVESLYTLEDHPNLASGPMRELFERFRKEVLGLDECVHEEFLKLYVAYKAETNFVDVVPQAKRLRLTLNMPFPDIDDPRHKCRDVTNTGRWGNGCVEVALEQQEDLPYVMGLVRQALERQLGEDDEEAAAA</sequence>
<dbReference type="InterPro" id="IPR043714">
    <property type="entry name" value="DUF5655"/>
</dbReference>
<feature type="domain" description="GmrSD restriction endonucleases C-terminal" evidence="2">
    <location>
        <begin position="408"/>
        <end position="541"/>
    </location>
</feature>
<accession>A0ABW0JW27</accession>
<name>A0ABW0JW27_9GAMM</name>
<protein>
    <submittedName>
        <fullName evidence="4">DUF262 domain-containing protein</fullName>
    </submittedName>
</protein>
<dbReference type="InterPro" id="IPR011089">
    <property type="entry name" value="GmrSD_C"/>
</dbReference>
<dbReference type="Pfam" id="PF18899">
    <property type="entry name" value="DUF5655"/>
    <property type="match status" value="1"/>
</dbReference>
<evidence type="ECO:0000313" key="4">
    <source>
        <dbReference type="EMBL" id="MFC5440026.1"/>
    </source>
</evidence>
<dbReference type="Pfam" id="PF07510">
    <property type="entry name" value="GmrSD_C"/>
    <property type="match status" value="1"/>
</dbReference>
<dbReference type="PANTHER" id="PTHR35149">
    <property type="entry name" value="SLL5132 PROTEIN"/>
    <property type="match status" value="1"/>
</dbReference>
<proteinExistence type="predicted"/>
<reference evidence="5" key="1">
    <citation type="journal article" date="2019" name="Int. J. Syst. Evol. Microbiol.">
        <title>The Global Catalogue of Microorganisms (GCM) 10K type strain sequencing project: providing services to taxonomists for standard genome sequencing and annotation.</title>
        <authorList>
            <consortium name="The Broad Institute Genomics Platform"/>
            <consortium name="The Broad Institute Genome Sequencing Center for Infectious Disease"/>
            <person name="Wu L."/>
            <person name="Ma J."/>
        </authorList>
    </citation>
    <scope>NUCLEOTIDE SEQUENCE [LARGE SCALE GENOMIC DNA]</scope>
    <source>
        <strain evidence="5">KACC 12822</strain>
    </source>
</reference>
<dbReference type="EMBL" id="JBHSMM010000001">
    <property type="protein sequence ID" value="MFC5440026.1"/>
    <property type="molecule type" value="Genomic_DNA"/>
</dbReference>
<evidence type="ECO:0000259" key="1">
    <source>
        <dbReference type="Pfam" id="PF03235"/>
    </source>
</evidence>
<dbReference type="Pfam" id="PF03235">
    <property type="entry name" value="GmrSD_N"/>
    <property type="match status" value="1"/>
</dbReference>
<gene>
    <name evidence="4" type="ORF">ACFPK0_08390</name>
</gene>
<keyword evidence="5" id="KW-1185">Reference proteome</keyword>
<evidence type="ECO:0000259" key="2">
    <source>
        <dbReference type="Pfam" id="PF07510"/>
    </source>
</evidence>
<dbReference type="PANTHER" id="PTHR35149:SF2">
    <property type="entry name" value="DUF262 DOMAIN-CONTAINING PROTEIN"/>
    <property type="match status" value="1"/>
</dbReference>